<dbReference type="InterPro" id="IPR017956">
    <property type="entry name" value="AT_hook_DNA-bd_motif"/>
</dbReference>
<evidence type="ECO:0000256" key="2">
    <source>
        <dbReference type="SAM" id="MobiDB-lite"/>
    </source>
</evidence>
<keyword evidence="4" id="KW-1185">Reference proteome</keyword>
<name>A0A2T4C2V8_TRILO</name>
<organism evidence="3 4">
    <name type="scientific">Trichoderma longibrachiatum ATCC 18648</name>
    <dbReference type="NCBI Taxonomy" id="983965"/>
    <lineage>
        <taxon>Eukaryota</taxon>
        <taxon>Fungi</taxon>
        <taxon>Dikarya</taxon>
        <taxon>Ascomycota</taxon>
        <taxon>Pezizomycotina</taxon>
        <taxon>Sordariomycetes</taxon>
        <taxon>Hypocreomycetidae</taxon>
        <taxon>Hypocreales</taxon>
        <taxon>Hypocreaceae</taxon>
        <taxon>Trichoderma</taxon>
    </lineage>
</organism>
<feature type="compositionally biased region" description="Low complexity" evidence="2">
    <location>
        <begin position="145"/>
        <end position="154"/>
    </location>
</feature>
<accession>A0A2T4C2V8</accession>
<dbReference type="STRING" id="983965.A0A2T4C2V8"/>
<feature type="compositionally biased region" description="Low complexity" evidence="2">
    <location>
        <begin position="393"/>
        <end position="416"/>
    </location>
</feature>
<dbReference type="InterPro" id="IPR025212">
    <property type="entry name" value="CAD_CENP-Q"/>
</dbReference>
<sequence>MSSLEASQTIGSFNYITLRKQQHTMAPEPKRKRGRPSNASKLDLDASRERNDATEAYDTDAPVQVRPKKRGRPRKTTASPDVEPSPTPESSKPAKRRGRPSLGGKAKDADTEAMSLDEATPTQQKRRRGRPSLKGRGAENEGTPSSSQRSSVAQESEEDQLQSKPSNHKDVPNKRKRGRPSLQARQEEEEATPERDTTKGKQQAQPRKRGRPSLRDTSAPNEIQKKSSYNAKRAADSPSQTTSGKRRGRPPKSGRASTGAATGERPPEAEPEPAADAESPRKKQRRAHQDATPEEEVAEEDDDLPPSPEKPYPHVSPHVHRVRQSTIESKWSPLPESTISAASSMLALAHRPVLQRLSSSEQRHNHTSAALRLVTHRITRKIARGIPFPPASMPSARAPRGRQQAGAGAGPLPADGRATELDFESVLDAKQALERQLDPALHAVELLEREKEKLERELERDYEALRNLESSAKAQGREYRGLLKKAHVLAPTPESVVSQRKKMAERDVSFTHSGGLSFGGLFSNLEDPALKALALQLSDHMESIKTNLQQADGIVPQLARSRAALQDVLFRHLNREQYERVLLG</sequence>
<dbReference type="AlphaFoldDB" id="A0A2T4C2V8"/>
<feature type="compositionally biased region" description="Polar residues" evidence="2">
    <location>
        <begin position="215"/>
        <end position="230"/>
    </location>
</feature>
<feature type="compositionally biased region" description="Basic residues" evidence="2">
    <location>
        <begin position="124"/>
        <end position="133"/>
    </location>
</feature>
<dbReference type="PRINTS" id="PR00929">
    <property type="entry name" value="ATHOOK"/>
</dbReference>
<dbReference type="GO" id="GO:0003677">
    <property type="term" value="F:DNA binding"/>
    <property type="evidence" value="ECO:0007669"/>
    <property type="project" value="InterPro"/>
</dbReference>
<feature type="coiled-coil region" evidence="1">
    <location>
        <begin position="430"/>
        <end position="475"/>
    </location>
</feature>
<feature type="compositionally biased region" description="Basic residues" evidence="2">
    <location>
        <begin position="66"/>
        <end position="75"/>
    </location>
</feature>
<protein>
    <submittedName>
        <fullName evidence="3">Uncharacterized protein</fullName>
    </submittedName>
</protein>
<feature type="compositionally biased region" description="Low complexity" evidence="2">
    <location>
        <begin position="253"/>
        <end position="264"/>
    </location>
</feature>
<dbReference type="SMART" id="SM00384">
    <property type="entry name" value="AT_hook"/>
    <property type="match status" value="7"/>
</dbReference>
<feature type="compositionally biased region" description="Basic and acidic residues" evidence="2">
    <location>
        <begin position="42"/>
        <end position="53"/>
    </location>
</feature>
<keyword evidence="1" id="KW-0175">Coiled coil</keyword>
<dbReference type="OrthoDB" id="2420947at2759"/>
<feature type="compositionally biased region" description="Acidic residues" evidence="2">
    <location>
        <begin position="292"/>
        <end position="304"/>
    </location>
</feature>
<proteinExistence type="predicted"/>
<dbReference type="Proteomes" id="UP000240760">
    <property type="component" value="Unassembled WGS sequence"/>
</dbReference>
<feature type="region of interest" description="Disordered" evidence="2">
    <location>
        <begin position="385"/>
        <end position="417"/>
    </location>
</feature>
<gene>
    <name evidence="3" type="ORF">M440DRAFT_1431476</name>
</gene>
<evidence type="ECO:0000313" key="3">
    <source>
        <dbReference type="EMBL" id="PTB75864.1"/>
    </source>
</evidence>
<dbReference type="Pfam" id="PF13094">
    <property type="entry name" value="CENP-Q"/>
    <property type="match status" value="1"/>
</dbReference>
<feature type="region of interest" description="Disordered" evidence="2">
    <location>
        <begin position="1"/>
        <end position="327"/>
    </location>
</feature>
<dbReference type="EMBL" id="KZ679133">
    <property type="protein sequence ID" value="PTB75864.1"/>
    <property type="molecule type" value="Genomic_DNA"/>
</dbReference>
<evidence type="ECO:0000313" key="4">
    <source>
        <dbReference type="Proteomes" id="UP000240760"/>
    </source>
</evidence>
<feature type="compositionally biased region" description="Polar residues" evidence="2">
    <location>
        <begin position="1"/>
        <end position="15"/>
    </location>
</feature>
<reference evidence="3 4" key="1">
    <citation type="submission" date="2016-07" db="EMBL/GenBank/DDBJ databases">
        <title>Multiple horizontal gene transfer events from other fungi enriched the ability of initially mycotrophic Trichoderma (Ascomycota) to feed on dead plant biomass.</title>
        <authorList>
            <consortium name="DOE Joint Genome Institute"/>
            <person name="Aerts A."/>
            <person name="Atanasova L."/>
            <person name="Chenthamara K."/>
            <person name="Zhang J."/>
            <person name="Grujic M."/>
            <person name="Henrissat B."/>
            <person name="Kuo A."/>
            <person name="Salamov A."/>
            <person name="Lipzen A."/>
            <person name="Labutti K."/>
            <person name="Barry K."/>
            <person name="Miao Y."/>
            <person name="Rahimi M.J."/>
            <person name="Shen Q."/>
            <person name="Grigoriev I.V."/>
            <person name="Kubicek C.P."/>
            <person name="Druzhinina I.S."/>
        </authorList>
    </citation>
    <scope>NUCLEOTIDE SEQUENCE [LARGE SCALE GENOMIC DNA]</scope>
    <source>
        <strain evidence="3 4">ATCC 18648</strain>
    </source>
</reference>
<evidence type="ECO:0000256" key="1">
    <source>
        <dbReference type="SAM" id="Coils"/>
    </source>
</evidence>